<gene>
    <name evidence="3" type="ORF">BCV69DRAFT_309444</name>
</gene>
<reference evidence="3 4" key="1">
    <citation type="journal article" date="2018" name="Mol. Biol. Evol.">
        <title>Broad Genomic Sampling Reveals a Smut Pathogenic Ancestry of the Fungal Clade Ustilaginomycotina.</title>
        <authorList>
            <person name="Kijpornyongpan T."/>
            <person name="Mondo S.J."/>
            <person name="Barry K."/>
            <person name="Sandor L."/>
            <person name="Lee J."/>
            <person name="Lipzen A."/>
            <person name="Pangilinan J."/>
            <person name="LaButti K."/>
            <person name="Hainaut M."/>
            <person name="Henrissat B."/>
            <person name="Grigoriev I.V."/>
            <person name="Spatafora J.W."/>
            <person name="Aime M.C."/>
        </authorList>
    </citation>
    <scope>NUCLEOTIDE SEQUENCE [LARGE SCALE GENOMIC DNA]</scope>
    <source>
        <strain evidence="3 4">MCA 4718</strain>
    </source>
</reference>
<feature type="compositionally biased region" description="Basic and acidic residues" evidence="1">
    <location>
        <begin position="699"/>
        <end position="709"/>
    </location>
</feature>
<sequence>MPPSADGSPVQSEPPSFTPLATHDFPTSVAGGQQAAASTASSRSHHLLPASISPTADLALVFTTTAPPPVAPATSAAGPAAAALNQSGLSAAQKLIQQRMAAMRARAAAAAGLPSGSSAGDVASGPVKGQPVEMSLWRIGAEMELVWKQQIKMPDALFEDGEERVGVTAKEREQETLTVGEMQWSPNGRQIALQITVSRSTSSESFKRSITAANLYTVQDGLLASVSPLPGASPRPSARGHKQMLWVNLNGATSLDRGETPGASRYALKKYPGRSPVDLSPIIALAAASPGSGSASGSGGGGRFHALMGGGGGTKAEIILPSQRGLESEHASKGGDGEKEDLLRCWSSLAGTSGSEMDLLLVAGQDLNDRSGVWLLLRGKVPIAFLQMPEAGQGQGRLLSCFLDSQREVHTAVLELSEGDGAERQLHLRICRTGTPFLVRPSSLTSLLHLMDVSSRLRTLSAQALDLSFLLSAVFKTLKAVAPIPNGSLSAQQATMLPPISRLQYAMEQLAISHVQSMRNHLITLLCTGVASEMIESLLLNTLVSGKWKGIYEETLKAYEAIEVAASELGRVAEEMGGCVTELEGWSDWNERSRPFLPDLVNDLPLSSHLHAQQNSISILRSSAHKIIHYAQGERLAWDEMNKWVGWERERVEALNTELDEQPYTARTFDPLVIIEFVQRDFECPELRWLLLNEKSKVQRDSEAEGKGDDTEESFVKANGTQNPPVVEDKTDTEAILKQLDGEDRGAFAMDELSKANSKQRLKETLRWLQDERLGHDTTPDLQAHSSSHIASDEPPRLFQAEIVPPHGDSMYTDVPLAPRLRHIVKALRAVFEGLSQRLSDLETVTETISLPLRQGWGGLSNIGTSGRDVIASLPAGYHQHGKGAMSGPAAETEQPESLLASVAHLARSSVYVDVTTGETVHQVIVGSSDRRSLLCVRVPRSTGNGLGSVVEVSLDFESFELLGHDRLLIVTKDRPSALSTPSALECVDLDALFEGSAQTVDEYVSQVDLTSSGTMPDSVVLLRQALSTDDSAVADDADKEEDNVKRQLAVSSGRNIAAILTRSRQAGAAAGAGEQQQQQPAWTRQVVEFWDVVAAEEDEEGEDDGMAE</sequence>
<proteinExistence type="predicted"/>
<evidence type="ECO:0000313" key="4">
    <source>
        <dbReference type="Proteomes" id="UP000245942"/>
    </source>
</evidence>
<evidence type="ECO:0000259" key="2">
    <source>
        <dbReference type="Pfam" id="PF12896"/>
    </source>
</evidence>
<feature type="compositionally biased region" description="Low complexity" evidence="1">
    <location>
        <begin position="27"/>
        <end position="42"/>
    </location>
</feature>
<dbReference type="Pfam" id="PF12896">
    <property type="entry name" value="ANAPC4"/>
    <property type="match status" value="1"/>
</dbReference>
<evidence type="ECO:0000256" key="1">
    <source>
        <dbReference type="SAM" id="MobiDB-lite"/>
    </source>
</evidence>
<accession>A0A316UHZ2</accession>
<organism evidence="3 4">
    <name type="scientific">Pseudomicrostroma glucosiphilum</name>
    <dbReference type="NCBI Taxonomy" id="1684307"/>
    <lineage>
        <taxon>Eukaryota</taxon>
        <taxon>Fungi</taxon>
        <taxon>Dikarya</taxon>
        <taxon>Basidiomycota</taxon>
        <taxon>Ustilaginomycotina</taxon>
        <taxon>Exobasidiomycetes</taxon>
        <taxon>Microstromatales</taxon>
        <taxon>Microstromatales incertae sedis</taxon>
        <taxon>Pseudomicrostroma</taxon>
    </lineage>
</organism>
<feature type="region of interest" description="Disordered" evidence="1">
    <location>
        <begin position="1"/>
        <end position="42"/>
    </location>
</feature>
<dbReference type="AlphaFoldDB" id="A0A316UHZ2"/>
<dbReference type="GeneID" id="37016446"/>
<keyword evidence="4" id="KW-1185">Reference proteome</keyword>
<dbReference type="InterPro" id="IPR024790">
    <property type="entry name" value="APC4_long_dom"/>
</dbReference>
<protein>
    <recommendedName>
        <fullName evidence="2">Anaphase-promoting complex subunit 4 long domain-containing protein</fullName>
    </recommendedName>
</protein>
<dbReference type="STRING" id="1684307.A0A316UHZ2"/>
<dbReference type="RefSeq" id="XP_025350713.1">
    <property type="nucleotide sequence ID" value="XM_025494712.1"/>
</dbReference>
<dbReference type="EMBL" id="KZ819321">
    <property type="protein sequence ID" value="PWN23553.1"/>
    <property type="molecule type" value="Genomic_DNA"/>
</dbReference>
<evidence type="ECO:0000313" key="3">
    <source>
        <dbReference type="EMBL" id="PWN23553.1"/>
    </source>
</evidence>
<name>A0A316UHZ2_9BASI</name>
<feature type="region of interest" description="Disordered" evidence="1">
    <location>
        <begin position="699"/>
        <end position="727"/>
    </location>
</feature>
<dbReference type="OrthoDB" id="10259843at2759"/>
<dbReference type="Proteomes" id="UP000245942">
    <property type="component" value="Unassembled WGS sequence"/>
</dbReference>
<feature type="domain" description="Anaphase-promoting complex subunit 4 long" evidence="2">
    <location>
        <begin position="496"/>
        <end position="645"/>
    </location>
</feature>